<organism evidence="2 3">
    <name type="scientific">Sphenostylis stenocarpa</name>
    <dbReference type="NCBI Taxonomy" id="92480"/>
    <lineage>
        <taxon>Eukaryota</taxon>
        <taxon>Viridiplantae</taxon>
        <taxon>Streptophyta</taxon>
        <taxon>Embryophyta</taxon>
        <taxon>Tracheophyta</taxon>
        <taxon>Spermatophyta</taxon>
        <taxon>Magnoliopsida</taxon>
        <taxon>eudicotyledons</taxon>
        <taxon>Gunneridae</taxon>
        <taxon>Pentapetalae</taxon>
        <taxon>rosids</taxon>
        <taxon>fabids</taxon>
        <taxon>Fabales</taxon>
        <taxon>Fabaceae</taxon>
        <taxon>Papilionoideae</taxon>
        <taxon>50 kb inversion clade</taxon>
        <taxon>NPAAA clade</taxon>
        <taxon>indigoferoid/millettioid clade</taxon>
        <taxon>Phaseoleae</taxon>
        <taxon>Sphenostylis</taxon>
    </lineage>
</organism>
<accession>A0AA86V6F8</accession>
<keyword evidence="3" id="KW-1185">Reference proteome</keyword>
<dbReference type="Proteomes" id="UP001189624">
    <property type="component" value="Chromosome 3"/>
</dbReference>
<name>A0AA86V6F8_9FABA</name>
<evidence type="ECO:0000313" key="2">
    <source>
        <dbReference type="EMBL" id="CAJ1936723.1"/>
    </source>
</evidence>
<dbReference type="EMBL" id="OY731400">
    <property type="protein sequence ID" value="CAJ1936723.1"/>
    <property type="molecule type" value="Genomic_DNA"/>
</dbReference>
<dbReference type="AlphaFoldDB" id="A0AA86V6F8"/>
<evidence type="ECO:0000313" key="3">
    <source>
        <dbReference type="Proteomes" id="UP001189624"/>
    </source>
</evidence>
<feature type="region of interest" description="Disordered" evidence="1">
    <location>
        <begin position="18"/>
        <end position="62"/>
    </location>
</feature>
<sequence length="111" mass="12139">MYQFCMVVVVTWQPQKQPKGHLSRVGSKHGENQYGAVPTSKDPIQKEMETTGDTTGIGVSADGGGSTQVIAEDYDRSTTIIISVNTSCYEINATRCFLHNTEHVYVLPSVT</sequence>
<proteinExistence type="predicted"/>
<dbReference type="Gramene" id="rna-AYBTSS11_LOCUS7625">
    <property type="protein sequence ID" value="CAJ1936723.1"/>
    <property type="gene ID" value="gene-AYBTSS11_LOCUS7625"/>
</dbReference>
<protein>
    <submittedName>
        <fullName evidence="2">Uncharacterized protein</fullName>
    </submittedName>
</protein>
<reference evidence="2" key="1">
    <citation type="submission" date="2023-10" db="EMBL/GenBank/DDBJ databases">
        <authorList>
            <person name="Domelevo Entfellner J.-B."/>
        </authorList>
    </citation>
    <scope>NUCLEOTIDE SEQUENCE</scope>
</reference>
<gene>
    <name evidence="2" type="ORF">AYBTSS11_LOCUS7625</name>
</gene>
<evidence type="ECO:0000256" key="1">
    <source>
        <dbReference type="SAM" id="MobiDB-lite"/>
    </source>
</evidence>